<name>A0AAQ3QTZ9_9BACT</name>
<dbReference type="InterPro" id="IPR010985">
    <property type="entry name" value="Ribbon_hlx_hlx"/>
</dbReference>
<dbReference type="KEGG" id="puo:RZN69_15080"/>
<protein>
    <submittedName>
        <fullName evidence="2">Ribbon-helix-helix domain-containing protein</fullName>
    </submittedName>
</protein>
<dbReference type="Proteomes" id="UP001304300">
    <property type="component" value="Chromosome"/>
</dbReference>
<evidence type="ECO:0000313" key="3">
    <source>
        <dbReference type="Proteomes" id="UP001304300"/>
    </source>
</evidence>
<evidence type="ECO:0000259" key="1">
    <source>
        <dbReference type="Pfam" id="PF01402"/>
    </source>
</evidence>
<feature type="domain" description="Ribbon-helix-helix protein CopG" evidence="1">
    <location>
        <begin position="13"/>
        <end position="41"/>
    </location>
</feature>
<dbReference type="CDD" id="cd22231">
    <property type="entry name" value="RHH_NikR_HicB-like"/>
    <property type="match status" value="1"/>
</dbReference>
<dbReference type="Gene3D" id="1.10.1220.10">
    <property type="entry name" value="Met repressor-like"/>
    <property type="match status" value="1"/>
</dbReference>
<dbReference type="Pfam" id="PF01402">
    <property type="entry name" value="RHH_1"/>
    <property type="match status" value="1"/>
</dbReference>
<dbReference type="GO" id="GO:0006355">
    <property type="term" value="P:regulation of DNA-templated transcription"/>
    <property type="evidence" value="ECO:0007669"/>
    <property type="project" value="InterPro"/>
</dbReference>
<dbReference type="InterPro" id="IPR013321">
    <property type="entry name" value="Arc_rbn_hlx_hlx"/>
</dbReference>
<reference evidence="2 3" key="1">
    <citation type="submission" date="2023-10" db="EMBL/GenBank/DDBJ databases">
        <title>Rubellicoccus peritrichatus gen. nov., sp. nov., isolated from an algae of coral reef tank.</title>
        <authorList>
            <person name="Luo J."/>
        </authorList>
    </citation>
    <scope>NUCLEOTIDE SEQUENCE [LARGE SCALE GENOMIC DNA]</scope>
    <source>
        <strain evidence="2 3">CR14</strain>
    </source>
</reference>
<accession>A0AAQ3QTZ9</accession>
<dbReference type="AlphaFoldDB" id="A0AAQ3QTZ9"/>
<gene>
    <name evidence="2" type="ORF">RZN69_15080</name>
</gene>
<evidence type="ECO:0000313" key="2">
    <source>
        <dbReference type="EMBL" id="WOO39948.1"/>
    </source>
</evidence>
<keyword evidence="3" id="KW-1185">Reference proteome</keyword>
<dbReference type="InterPro" id="IPR002145">
    <property type="entry name" value="CopG"/>
</dbReference>
<organism evidence="2 3">
    <name type="scientific">Rubellicoccus peritrichatus</name>
    <dbReference type="NCBI Taxonomy" id="3080537"/>
    <lineage>
        <taxon>Bacteria</taxon>
        <taxon>Pseudomonadati</taxon>
        <taxon>Verrucomicrobiota</taxon>
        <taxon>Opitutia</taxon>
        <taxon>Puniceicoccales</taxon>
        <taxon>Cerasicoccaceae</taxon>
        <taxon>Rubellicoccus</taxon>
    </lineage>
</organism>
<dbReference type="RefSeq" id="WP_317832011.1">
    <property type="nucleotide sequence ID" value="NZ_CP136920.1"/>
</dbReference>
<sequence length="55" mass="6239">MKKKTKKDTGKTQISISLPEELVARVDEMAEKENRNRSNFISTTLTRLAESQTKG</sequence>
<proteinExistence type="predicted"/>
<dbReference type="SUPFAM" id="SSF47598">
    <property type="entry name" value="Ribbon-helix-helix"/>
    <property type="match status" value="1"/>
</dbReference>
<dbReference type="EMBL" id="CP136920">
    <property type="protein sequence ID" value="WOO39948.1"/>
    <property type="molecule type" value="Genomic_DNA"/>
</dbReference>